<dbReference type="Gene3D" id="3.30.420.40">
    <property type="match status" value="2"/>
</dbReference>
<dbReference type="Pfam" id="PF00814">
    <property type="entry name" value="TsaD"/>
    <property type="match status" value="1"/>
</dbReference>
<dbReference type="InterPro" id="IPR043129">
    <property type="entry name" value="ATPase_NBD"/>
</dbReference>
<accession>A0A926S093</accession>
<dbReference type="InterPro" id="IPR022496">
    <property type="entry name" value="T6A_TsaB"/>
</dbReference>
<organism evidence="2 3">
    <name type="scientific">Mucilaginibacter glaciei</name>
    <dbReference type="NCBI Taxonomy" id="2772109"/>
    <lineage>
        <taxon>Bacteria</taxon>
        <taxon>Pseudomonadati</taxon>
        <taxon>Bacteroidota</taxon>
        <taxon>Sphingobacteriia</taxon>
        <taxon>Sphingobacteriales</taxon>
        <taxon>Sphingobacteriaceae</taxon>
        <taxon>Mucilaginibacter</taxon>
    </lineage>
</organism>
<evidence type="ECO:0000259" key="1">
    <source>
        <dbReference type="Pfam" id="PF00814"/>
    </source>
</evidence>
<comment type="caution">
    <text evidence="2">The sequence shown here is derived from an EMBL/GenBank/DDBJ whole genome shotgun (WGS) entry which is preliminary data.</text>
</comment>
<dbReference type="PANTHER" id="PTHR11735:SF11">
    <property type="entry name" value="TRNA THREONYLCARBAMOYLADENOSINE BIOSYNTHESIS PROTEIN TSAB"/>
    <property type="match status" value="1"/>
</dbReference>
<dbReference type="AlphaFoldDB" id="A0A926S093"/>
<name>A0A926S093_9SPHI</name>
<dbReference type="Proteomes" id="UP000619078">
    <property type="component" value="Unassembled WGS sequence"/>
</dbReference>
<feature type="domain" description="Gcp-like" evidence="1">
    <location>
        <begin position="36"/>
        <end position="150"/>
    </location>
</feature>
<dbReference type="NCBIfam" id="TIGR03725">
    <property type="entry name" value="T6A_YeaZ"/>
    <property type="match status" value="1"/>
</dbReference>
<reference evidence="2" key="1">
    <citation type="submission" date="2020-09" db="EMBL/GenBank/DDBJ databases">
        <title>Novel species of Mucilaginibacter isolated from a glacier on the Tibetan Plateau.</title>
        <authorList>
            <person name="Liu Q."/>
            <person name="Xin Y.-H."/>
        </authorList>
    </citation>
    <scope>NUCLEOTIDE SEQUENCE</scope>
    <source>
        <strain evidence="2">ZB1P21</strain>
    </source>
</reference>
<gene>
    <name evidence="2" type="primary">tsaB</name>
    <name evidence="2" type="ORF">IDJ76_01655</name>
</gene>
<dbReference type="SUPFAM" id="SSF53067">
    <property type="entry name" value="Actin-like ATPase domain"/>
    <property type="match status" value="2"/>
</dbReference>
<sequence>MALILQIETATTSCSVALAKDGEMLAFKEIDQRNIHAEVITLYIDEILALSNATYAQLDAIAVSCGPGSYTGLRIGVSTAKGLCFALDKPLISVDTLAAMATGLVTQGNIDNHTLLCPMIDARRMEVYTAIYRSNGEVVKPITAEIIDKDSFAELLAGNDILFFGDGAGKCCEVFSNNSHARFLDGFANSAIHLTQIAADKFDNSDFVDVAYFEPYYLKDFIAGVKKSIV</sequence>
<dbReference type="EMBL" id="JACWMX010000001">
    <property type="protein sequence ID" value="MBD1391793.1"/>
    <property type="molecule type" value="Genomic_DNA"/>
</dbReference>
<proteinExistence type="predicted"/>
<dbReference type="PANTHER" id="PTHR11735">
    <property type="entry name" value="TRNA N6-ADENOSINE THREONYLCARBAMOYLTRANSFERASE"/>
    <property type="match status" value="1"/>
</dbReference>
<keyword evidence="3" id="KW-1185">Reference proteome</keyword>
<dbReference type="GO" id="GO:0005829">
    <property type="term" value="C:cytosol"/>
    <property type="evidence" value="ECO:0007669"/>
    <property type="project" value="TreeGrafter"/>
</dbReference>
<protein>
    <submittedName>
        <fullName evidence="2">tRNA (Adenosine(37)-N6)-threonylcarbamoyltransferase complex dimerization subunit type 1 TsaB</fullName>
    </submittedName>
</protein>
<dbReference type="CDD" id="cd24032">
    <property type="entry name" value="ASKHA_NBD_TsaB"/>
    <property type="match status" value="1"/>
</dbReference>
<evidence type="ECO:0000313" key="3">
    <source>
        <dbReference type="Proteomes" id="UP000619078"/>
    </source>
</evidence>
<evidence type="ECO:0000313" key="2">
    <source>
        <dbReference type="EMBL" id="MBD1391793.1"/>
    </source>
</evidence>
<dbReference type="RefSeq" id="WP_191160062.1">
    <property type="nucleotide sequence ID" value="NZ_JACWMX010000001.1"/>
</dbReference>
<dbReference type="InterPro" id="IPR000905">
    <property type="entry name" value="Gcp-like_dom"/>
</dbReference>
<dbReference type="GO" id="GO:0002949">
    <property type="term" value="P:tRNA threonylcarbamoyladenosine modification"/>
    <property type="evidence" value="ECO:0007669"/>
    <property type="project" value="InterPro"/>
</dbReference>